<keyword evidence="5 8" id="KW-0418">Kinase</keyword>
<dbReference type="GO" id="GO:0000155">
    <property type="term" value="F:phosphorelay sensor kinase activity"/>
    <property type="evidence" value="ECO:0007669"/>
    <property type="project" value="InterPro"/>
</dbReference>
<keyword evidence="3" id="KW-0597">Phosphoprotein</keyword>
<dbReference type="PANTHER" id="PTHR45436">
    <property type="entry name" value="SENSOR HISTIDINE KINASE YKOH"/>
    <property type="match status" value="1"/>
</dbReference>
<dbReference type="Gene3D" id="3.30.565.10">
    <property type="entry name" value="Histidine kinase-like ATPase, C-terminal domain"/>
    <property type="match status" value="1"/>
</dbReference>
<dbReference type="Pfam" id="PF00512">
    <property type="entry name" value="HisKA"/>
    <property type="match status" value="1"/>
</dbReference>
<keyword evidence="6" id="KW-0812">Transmembrane</keyword>
<evidence type="ECO:0000256" key="3">
    <source>
        <dbReference type="ARBA" id="ARBA00022553"/>
    </source>
</evidence>
<dbReference type="InterPro" id="IPR003661">
    <property type="entry name" value="HisK_dim/P_dom"/>
</dbReference>
<organism evidence="8 9">
    <name type="scientific">Arenicella chitinivorans</name>
    <dbReference type="NCBI Taxonomy" id="1329800"/>
    <lineage>
        <taxon>Bacteria</taxon>
        <taxon>Pseudomonadati</taxon>
        <taxon>Pseudomonadota</taxon>
        <taxon>Gammaproteobacteria</taxon>
        <taxon>Arenicellales</taxon>
        <taxon>Arenicellaceae</taxon>
        <taxon>Arenicella</taxon>
    </lineage>
</organism>
<dbReference type="EC" id="2.7.13.3" evidence="2"/>
<dbReference type="AlphaFoldDB" id="A0A918VJ69"/>
<keyword evidence="4" id="KW-0808">Transferase</keyword>
<evidence type="ECO:0000313" key="8">
    <source>
        <dbReference type="EMBL" id="GHA00352.1"/>
    </source>
</evidence>
<keyword evidence="6" id="KW-1133">Transmembrane helix</keyword>
<dbReference type="Gene3D" id="6.10.340.10">
    <property type="match status" value="1"/>
</dbReference>
<name>A0A918VJ69_9GAMM</name>
<dbReference type="SMART" id="SM00388">
    <property type="entry name" value="HisKA"/>
    <property type="match status" value="1"/>
</dbReference>
<sequence>MSIAISNRIRNAIIALTLVLSLGFGALIFLLVYVIEDQVFINQLRLEKQRIDHSEGIPTWGTINREIQLFTKTDDLPATLPDAFRARVERDTGIHEFFDANHALFVAHYIEPTSGDPYYLAYDVSALLAVRSSRTTVLGMIVLLTLLVAVLGVVAAHWITRSAFLPLRYLTQHLSDKELDDAAITLAREFSDDEVGHLAKRLALAMENERLAYQREYEFNKNVSHELRTPIQVVTSSIELLRMSDRPLPAQLDRLSRASEHMQQIVEVFLWLASDRQLSAHDQVNANHVVTIATQIAQSRQLDLQIKNHLSNTAPYPIPQTVLNVVLRSLIQNAVSHAADQRLTLCLEPDTLSLSNRMTLAGEAAPGFGIGLTIVERLCARFGWTLTSKPEHAHGRYVVTLSFASDAHHRNPVPER</sequence>
<evidence type="ECO:0000259" key="7">
    <source>
        <dbReference type="SMART" id="SM00388"/>
    </source>
</evidence>
<comment type="caution">
    <text evidence="8">The sequence shown here is derived from an EMBL/GenBank/DDBJ whole genome shotgun (WGS) entry which is preliminary data.</text>
</comment>
<evidence type="ECO:0000256" key="1">
    <source>
        <dbReference type="ARBA" id="ARBA00000085"/>
    </source>
</evidence>
<evidence type="ECO:0000256" key="4">
    <source>
        <dbReference type="ARBA" id="ARBA00022679"/>
    </source>
</evidence>
<gene>
    <name evidence="8" type="ORF">GCM10008090_06360</name>
</gene>
<evidence type="ECO:0000313" key="9">
    <source>
        <dbReference type="Proteomes" id="UP000614811"/>
    </source>
</evidence>
<reference evidence="8" key="1">
    <citation type="journal article" date="2014" name="Int. J. Syst. Evol. Microbiol.">
        <title>Complete genome sequence of Corynebacterium casei LMG S-19264T (=DSM 44701T), isolated from a smear-ripened cheese.</title>
        <authorList>
            <consortium name="US DOE Joint Genome Institute (JGI-PGF)"/>
            <person name="Walter F."/>
            <person name="Albersmeier A."/>
            <person name="Kalinowski J."/>
            <person name="Ruckert C."/>
        </authorList>
    </citation>
    <scope>NUCLEOTIDE SEQUENCE</scope>
    <source>
        <strain evidence="8">KCTC 12711</strain>
    </source>
</reference>
<dbReference type="Proteomes" id="UP000614811">
    <property type="component" value="Unassembled WGS sequence"/>
</dbReference>
<feature type="transmembrane region" description="Helical" evidence="6">
    <location>
        <begin position="137"/>
        <end position="159"/>
    </location>
</feature>
<dbReference type="InterPro" id="IPR050428">
    <property type="entry name" value="TCS_sensor_his_kinase"/>
</dbReference>
<dbReference type="RefSeq" id="WP_189398545.1">
    <property type="nucleotide sequence ID" value="NZ_BMXA01000001.1"/>
</dbReference>
<dbReference type="Gene3D" id="1.10.287.130">
    <property type="match status" value="1"/>
</dbReference>
<dbReference type="EMBL" id="BMXA01000001">
    <property type="protein sequence ID" value="GHA00352.1"/>
    <property type="molecule type" value="Genomic_DNA"/>
</dbReference>
<dbReference type="InterPro" id="IPR036890">
    <property type="entry name" value="HATPase_C_sf"/>
</dbReference>
<feature type="transmembrane region" description="Helical" evidence="6">
    <location>
        <begin position="12"/>
        <end position="35"/>
    </location>
</feature>
<evidence type="ECO:0000256" key="2">
    <source>
        <dbReference type="ARBA" id="ARBA00012438"/>
    </source>
</evidence>
<keyword evidence="9" id="KW-1185">Reference proteome</keyword>
<accession>A0A918VJ69</accession>
<dbReference type="GO" id="GO:0005886">
    <property type="term" value="C:plasma membrane"/>
    <property type="evidence" value="ECO:0007669"/>
    <property type="project" value="TreeGrafter"/>
</dbReference>
<dbReference type="SUPFAM" id="SSF55874">
    <property type="entry name" value="ATPase domain of HSP90 chaperone/DNA topoisomerase II/histidine kinase"/>
    <property type="match status" value="1"/>
</dbReference>
<dbReference type="InterPro" id="IPR036097">
    <property type="entry name" value="HisK_dim/P_sf"/>
</dbReference>
<dbReference type="PANTHER" id="PTHR45436:SF16">
    <property type="entry name" value="HISTIDINE KINASE"/>
    <property type="match status" value="1"/>
</dbReference>
<dbReference type="CDD" id="cd00082">
    <property type="entry name" value="HisKA"/>
    <property type="match status" value="1"/>
</dbReference>
<dbReference type="SUPFAM" id="SSF47384">
    <property type="entry name" value="Homodimeric domain of signal transducing histidine kinase"/>
    <property type="match status" value="1"/>
</dbReference>
<comment type="catalytic activity">
    <reaction evidence="1">
        <text>ATP + protein L-histidine = ADP + protein N-phospho-L-histidine.</text>
        <dbReference type="EC" id="2.7.13.3"/>
    </reaction>
</comment>
<proteinExistence type="predicted"/>
<protein>
    <recommendedName>
        <fullName evidence="2">histidine kinase</fullName>
        <ecNumber evidence="2">2.7.13.3</ecNumber>
    </recommendedName>
</protein>
<evidence type="ECO:0000256" key="5">
    <source>
        <dbReference type="ARBA" id="ARBA00022777"/>
    </source>
</evidence>
<feature type="domain" description="Signal transduction histidine kinase dimerisation/phosphoacceptor" evidence="7">
    <location>
        <begin position="215"/>
        <end position="278"/>
    </location>
</feature>
<keyword evidence="6" id="KW-0472">Membrane</keyword>
<reference evidence="8" key="2">
    <citation type="submission" date="2020-09" db="EMBL/GenBank/DDBJ databases">
        <authorList>
            <person name="Sun Q."/>
            <person name="Kim S."/>
        </authorList>
    </citation>
    <scope>NUCLEOTIDE SEQUENCE</scope>
    <source>
        <strain evidence="8">KCTC 12711</strain>
    </source>
</reference>
<evidence type="ECO:0000256" key="6">
    <source>
        <dbReference type="SAM" id="Phobius"/>
    </source>
</evidence>